<keyword evidence="5" id="KW-0433">Leucine-rich repeat</keyword>
<keyword evidence="11 16" id="KW-0675">Receptor</keyword>
<dbReference type="CDD" id="cd06222">
    <property type="entry name" value="RNase_H_like"/>
    <property type="match status" value="1"/>
</dbReference>
<evidence type="ECO:0000313" key="17">
    <source>
        <dbReference type="Proteomes" id="UP000594638"/>
    </source>
</evidence>
<evidence type="ECO:0000256" key="7">
    <source>
        <dbReference type="ARBA" id="ARBA00022729"/>
    </source>
</evidence>
<dbReference type="EMBL" id="CACTIH010002074">
    <property type="protein sequence ID" value="CAA2972887.1"/>
    <property type="molecule type" value="Genomic_DNA"/>
</dbReference>
<dbReference type="InterPro" id="IPR003591">
    <property type="entry name" value="Leu-rich_rpt_typical-subtyp"/>
</dbReference>
<gene>
    <name evidence="16" type="ORF">OLEA9_A070328</name>
</gene>
<evidence type="ECO:0000313" key="16">
    <source>
        <dbReference type="EMBL" id="CAA2972887.1"/>
    </source>
</evidence>
<dbReference type="SUPFAM" id="SSF52058">
    <property type="entry name" value="L domain-like"/>
    <property type="match status" value="1"/>
</dbReference>
<dbReference type="PANTHER" id="PTHR48057">
    <property type="entry name" value="LEUCINE-RICH REPEAT SERINE/THREONINE-PROTEIN KINASE 1"/>
    <property type="match status" value="1"/>
</dbReference>
<dbReference type="FunFam" id="3.80.10.10:FF:000213">
    <property type="entry name" value="Tyrosine-sulfated glycopeptide receptor 1"/>
    <property type="match status" value="1"/>
</dbReference>
<dbReference type="Pfam" id="PF13456">
    <property type="entry name" value="RVT_3"/>
    <property type="match status" value="1"/>
</dbReference>
<dbReference type="Gene3D" id="3.30.420.10">
    <property type="entry name" value="Ribonuclease H-like superfamily/Ribonuclease H"/>
    <property type="match status" value="1"/>
</dbReference>
<evidence type="ECO:0000256" key="10">
    <source>
        <dbReference type="ARBA" id="ARBA00023136"/>
    </source>
</evidence>
<keyword evidence="8" id="KW-0677">Repeat</keyword>
<keyword evidence="9 13" id="KW-1133">Transmembrane helix</keyword>
<dbReference type="FunFam" id="3.80.10.10:FF:000129">
    <property type="entry name" value="Leucine-rich repeat receptor-like kinase"/>
    <property type="match status" value="1"/>
</dbReference>
<evidence type="ECO:0000256" key="1">
    <source>
        <dbReference type="ARBA" id="ARBA00004167"/>
    </source>
</evidence>
<evidence type="ECO:0000256" key="9">
    <source>
        <dbReference type="ARBA" id="ARBA00022989"/>
    </source>
</evidence>
<dbReference type="Proteomes" id="UP000594638">
    <property type="component" value="Unassembled WGS sequence"/>
</dbReference>
<dbReference type="InterPro" id="IPR013210">
    <property type="entry name" value="LRR_N_plant-typ"/>
</dbReference>
<dbReference type="GO" id="GO:0051707">
    <property type="term" value="P:response to other organism"/>
    <property type="evidence" value="ECO:0007669"/>
    <property type="project" value="UniProtKB-ARBA"/>
</dbReference>
<dbReference type="GO" id="GO:0005886">
    <property type="term" value="C:plasma membrane"/>
    <property type="evidence" value="ECO:0007669"/>
    <property type="project" value="UniProtKB-SubCell"/>
</dbReference>
<feature type="transmembrane region" description="Helical" evidence="13">
    <location>
        <begin position="12"/>
        <end position="34"/>
    </location>
</feature>
<evidence type="ECO:0000256" key="4">
    <source>
        <dbReference type="ARBA" id="ARBA00022475"/>
    </source>
</evidence>
<dbReference type="PROSITE" id="PS51450">
    <property type="entry name" value="LRR"/>
    <property type="match status" value="1"/>
</dbReference>
<feature type="domain" description="RNase H type-1" evidence="15">
    <location>
        <begin position="794"/>
        <end position="905"/>
    </location>
</feature>
<dbReference type="GO" id="GO:0004523">
    <property type="term" value="F:RNA-DNA hybrid ribonuclease activity"/>
    <property type="evidence" value="ECO:0007669"/>
    <property type="project" value="InterPro"/>
</dbReference>
<keyword evidence="17" id="KW-1185">Reference proteome</keyword>
<sequence length="931" mass="102750">MLLSPFHPSSSSYWCFLDVLLTVVLVSLSCSVYICHGSCNEQDRNSLSSFNLSISTPSPLYWSLSFDCCSWEGVGCDESGRVNSLFLSSRGLVGTISPFIVNLTSLTQLNLSRNRLSGPIPDGFFTALNRLVFIDISLNHLTGQLSDSDKLMSTVTTVDLSSNRFYGRIQSSFLQPALNLQRFDVSNNSFSGSIPSTVCRFLPSILHLDFSNNDFVGPISHGFGQCHNLLRLRAGFNNLSGAIPSDIYMVSSLQELYLPANKLSGVIDGSLVNLVNLRNLSLYGNELTGIIPQDIGRLSNLEQLWLHINKLNGTLPQSLTNCTRLKTLNLRVNLLEGELSAFNFSKFIQLRSIDLGNNFFRGRLPSSLFLCKNLTAIRLASNILNGEIFPDIMALQSLSLLSLSNNSLNNITSAMRILTGCKNLSILILSKNFYNEPLPGENLIRAGEFQNLQVLGLGGCGFTGLIPIWLSRLDKLEVLDLSLNNITGSVPGWFGDLPNLFNLDLSQNLLSGNFTMELTKLRRLATQQISDRVDQSYLELPVFVQPNHASILQYKQLSNLPPAIYLRSNSISGTIPIEIGQLKFIVALDLSDNNFSGSIPDTISDLTNLEKLDLSSNNLSGQIPPSLKNLHFLSFFNVADNNLEGPIPVGGQFDTFSNSSFEGNPHLCGKILQRSCSRQSETTQQLAQRKGTKRKIINWHIFGISFGISFILALLADFKFLSWKRWMVWWDRSKMMQNGLPQSAEIVGEKSVITARRRFYFVAPAPSSISPEWRVPNMGELKINTGAAIQLGEHYIGTGAVIRDHEGVVVAACSKRVFGGFHPEEAEAVALLEGLLFAKNNGFKLAVAECDALRVIQCLHSEFNLTSYAAILYDIVALLEEVKCGTCCLIPRAGNQVAQRLASFAISEPVVSNWLDCIPIFLSHSVRTDIN</sequence>
<dbReference type="InterPro" id="IPR032675">
    <property type="entry name" value="LRR_dom_sf"/>
</dbReference>
<name>A0A8S0R3U8_OLEEU</name>
<evidence type="ECO:0000256" key="3">
    <source>
        <dbReference type="ARBA" id="ARBA00009592"/>
    </source>
</evidence>
<dbReference type="OrthoDB" id="1740823at2759"/>
<dbReference type="PANTHER" id="PTHR48057:SF19">
    <property type="entry name" value="LEUCINE-RICH REPEAT-CONTAINING N-TERMINAL PLANT-TYPE DOMAIN-CONTAINING PROTEIN"/>
    <property type="match status" value="1"/>
</dbReference>
<proteinExistence type="inferred from homology"/>
<dbReference type="GO" id="GO:0006952">
    <property type="term" value="P:defense response"/>
    <property type="evidence" value="ECO:0007669"/>
    <property type="project" value="UniProtKB-ARBA"/>
</dbReference>
<dbReference type="InterPro" id="IPR001611">
    <property type="entry name" value="Leu-rich_rpt"/>
</dbReference>
<dbReference type="InterPro" id="IPR012337">
    <property type="entry name" value="RNaseH-like_sf"/>
</dbReference>
<dbReference type="InterPro" id="IPR036397">
    <property type="entry name" value="RNaseH_sf"/>
</dbReference>
<dbReference type="GO" id="GO:0003676">
    <property type="term" value="F:nucleic acid binding"/>
    <property type="evidence" value="ECO:0007669"/>
    <property type="project" value="InterPro"/>
</dbReference>
<keyword evidence="7" id="KW-0732">Signal</keyword>
<dbReference type="Pfam" id="PF13855">
    <property type="entry name" value="LRR_8"/>
    <property type="match status" value="2"/>
</dbReference>
<dbReference type="SUPFAM" id="SSF53098">
    <property type="entry name" value="Ribonuclease H-like"/>
    <property type="match status" value="1"/>
</dbReference>
<evidence type="ECO:0000256" key="12">
    <source>
        <dbReference type="ARBA" id="ARBA00023180"/>
    </source>
</evidence>
<feature type="domain" description="Leucine-rich repeat-containing N-terminal plant-type" evidence="14">
    <location>
        <begin position="41"/>
        <end position="77"/>
    </location>
</feature>
<dbReference type="Gene3D" id="3.80.10.10">
    <property type="entry name" value="Ribonuclease Inhibitor"/>
    <property type="match status" value="4"/>
</dbReference>
<dbReference type="InterPro" id="IPR052595">
    <property type="entry name" value="LRRC69/RLP"/>
</dbReference>
<dbReference type="InterPro" id="IPR044730">
    <property type="entry name" value="RNase_H-like_dom_plant"/>
</dbReference>
<evidence type="ECO:0000256" key="8">
    <source>
        <dbReference type="ARBA" id="ARBA00022737"/>
    </source>
</evidence>
<dbReference type="Pfam" id="PF00560">
    <property type="entry name" value="LRR_1"/>
    <property type="match status" value="4"/>
</dbReference>
<protein>
    <submittedName>
        <fullName evidence="16">Tyrosine-sulfated glycopeptide receptor 1</fullName>
    </submittedName>
</protein>
<evidence type="ECO:0000259" key="14">
    <source>
        <dbReference type="Pfam" id="PF08263"/>
    </source>
</evidence>
<evidence type="ECO:0000256" key="2">
    <source>
        <dbReference type="ARBA" id="ARBA00004236"/>
    </source>
</evidence>
<evidence type="ECO:0000256" key="13">
    <source>
        <dbReference type="SAM" id="Phobius"/>
    </source>
</evidence>
<dbReference type="Pfam" id="PF08263">
    <property type="entry name" value="LRRNT_2"/>
    <property type="match status" value="1"/>
</dbReference>
<keyword evidence="12" id="KW-0325">Glycoprotein</keyword>
<dbReference type="Gramene" id="OE9A070328T1">
    <property type="protein sequence ID" value="OE9A070328C1"/>
    <property type="gene ID" value="OE9A070328"/>
</dbReference>
<comment type="caution">
    <text evidence="16">The sequence shown here is derived from an EMBL/GenBank/DDBJ whole genome shotgun (WGS) entry which is preliminary data.</text>
</comment>
<comment type="similarity">
    <text evidence="3">Belongs to the RLP family.</text>
</comment>
<dbReference type="SMART" id="SM00369">
    <property type="entry name" value="LRR_TYP"/>
    <property type="match status" value="8"/>
</dbReference>
<comment type="subcellular location">
    <subcellularLocation>
        <location evidence="2">Cell membrane</location>
    </subcellularLocation>
    <subcellularLocation>
        <location evidence="1">Membrane</location>
        <topology evidence="1">Single-pass membrane protein</topology>
    </subcellularLocation>
</comment>
<evidence type="ECO:0000256" key="5">
    <source>
        <dbReference type="ARBA" id="ARBA00022614"/>
    </source>
</evidence>
<evidence type="ECO:0000256" key="11">
    <source>
        <dbReference type="ARBA" id="ARBA00023170"/>
    </source>
</evidence>
<keyword evidence="4" id="KW-1003">Cell membrane</keyword>
<evidence type="ECO:0000259" key="15">
    <source>
        <dbReference type="Pfam" id="PF13456"/>
    </source>
</evidence>
<feature type="transmembrane region" description="Helical" evidence="13">
    <location>
        <begin position="696"/>
        <end position="716"/>
    </location>
</feature>
<dbReference type="InterPro" id="IPR002156">
    <property type="entry name" value="RNaseH_domain"/>
</dbReference>
<keyword evidence="6 13" id="KW-0812">Transmembrane</keyword>
<evidence type="ECO:0000256" key="6">
    <source>
        <dbReference type="ARBA" id="ARBA00022692"/>
    </source>
</evidence>
<organism evidence="16 17">
    <name type="scientific">Olea europaea subsp. europaea</name>
    <dbReference type="NCBI Taxonomy" id="158383"/>
    <lineage>
        <taxon>Eukaryota</taxon>
        <taxon>Viridiplantae</taxon>
        <taxon>Streptophyta</taxon>
        <taxon>Embryophyta</taxon>
        <taxon>Tracheophyta</taxon>
        <taxon>Spermatophyta</taxon>
        <taxon>Magnoliopsida</taxon>
        <taxon>eudicotyledons</taxon>
        <taxon>Gunneridae</taxon>
        <taxon>Pentapetalae</taxon>
        <taxon>asterids</taxon>
        <taxon>lamiids</taxon>
        <taxon>Lamiales</taxon>
        <taxon>Oleaceae</taxon>
        <taxon>Oleeae</taxon>
        <taxon>Olea</taxon>
    </lineage>
</organism>
<keyword evidence="10 13" id="KW-0472">Membrane</keyword>
<dbReference type="AlphaFoldDB" id="A0A8S0R3U8"/>
<dbReference type="SMART" id="SM00365">
    <property type="entry name" value="LRR_SD22"/>
    <property type="match status" value="3"/>
</dbReference>
<dbReference type="PRINTS" id="PR00019">
    <property type="entry name" value="LEURICHRPT"/>
</dbReference>
<reference evidence="16 17" key="1">
    <citation type="submission" date="2019-12" db="EMBL/GenBank/DDBJ databases">
        <authorList>
            <person name="Alioto T."/>
            <person name="Alioto T."/>
            <person name="Gomez Garrido J."/>
        </authorList>
    </citation>
    <scope>NUCLEOTIDE SEQUENCE [LARGE SCALE GENOMIC DNA]</scope>
</reference>
<dbReference type="SUPFAM" id="SSF52047">
    <property type="entry name" value="RNI-like"/>
    <property type="match status" value="1"/>
</dbReference>
<accession>A0A8S0R3U8</accession>
<dbReference type="FunFam" id="3.80.10.10:FF:000041">
    <property type="entry name" value="LRR receptor-like serine/threonine-protein kinase ERECTA"/>
    <property type="match status" value="1"/>
</dbReference>